<proteinExistence type="predicted"/>
<keyword evidence="2" id="KW-1185">Reference proteome</keyword>
<reference evidence="1" key="1">
    <citation type="journal article" date="2019" name="PLoS Negl. Trop. Dis.">
        <title>Revisiting the worldwide diversity of Leptospira species in the environment.</title>
        <authorList>
            <person name="Vincent A.T."/>
            <person name="Schiettekatte O."/>
            <person name="Bourhy P."/>
            <person name="Veyrier F.J."/>
            <person name="Picardeau M."/>
        </authorList>
    </citation>
    <scope>NUCLEOTIDE SEQUENCE [LARGE SCALE GENOMIC DNA]</scope>
    <source>
        <strain evidence="1">201702476</strain>
    </source>
</reference>
<protein>
    <recommendedName>
        <fullName evidence="3">Tetratricopeptide repeat protein</fullName>
    </recommendedName>
</protein>
<evidence type="ECO:0008006" key="3">
    <source>
        <dbReference type="Google" id="ProtNLM"/>
    </source>
</evidence>
<dbReference type="AlphaFoldDB" id="A0A4R9K4Z3"/>
<accession>A0A4R9K4Z3</accession>
<name>A0A4R9K4Z3_9LEPT</name>
<dbReference type="Proteomes" id="UP000297693">
    <property type="component" value="Unassembled WGS sequence"/>
</dbReference>
<gene>
    <name evidence="1" type="ORF">EHQ58_08815</name>
</gene>
<evidence type="ECO:0000313" key="2">
    <source>
        <dbReference type="Proteomes" id="UP000297693"/>
    </source>
</evidence>
<sequence>MTRNWLLTLIILLITFSVELTAQTKRGQGWSLSSGIYSLMIAGREMINSKDGFRFQSPSNLTPNQEIDYYLSLGELYLRRKDKVGVANILYDLRIKKGDYAFADAILTSLWKQAQGDDTQAVKILDTFIQKEPNTYFRNLAKNMRVNLYQEGEDEKKTMIRMDCVKSKPYYSLCRVFRLQYYIDVASGKEKELHKHYVNIMRVASPFFEDPLLEWIPLLDWIDQDLPAKMAFLGLIREANYFQAMIMDLERVSDGDVSENSIERYSFFQVLAGDYMGAEDSLIQYLNITKGKKSSFTNRIYVKLGVLAYLQKNYKKSNDYYLKLDIANWSTNVLHPILNEPLSITGAKDLVSVTIWKLLGADQAIRALQKIQDPDKLTEDDIWPKLRLAQILIDQNPELSSRITDEIIYMAQGKGWRRLEYAATVLQGYTQIYRKEFRRSTIELTKSRGILNPENAFYASEFIRNFGFVFAHTASGKRGPISGNIREGIHDFQNQVVYEDLFFIRNYRPMSFPTEQFFEHSIQFLKDESDHWGLLDVLFRQDSIRKTLNDKNRPHSLSQVKFIDQQLKYLSGFQSPRESKFFDSTYVDSRNSESQYLSKMEEESVVKSLEAAKHPTVVLLPQKDSIYIFFYNPKENKKNALTWKEVRTTRLESIEVTESIKDFYFLVKDSESIQFYMNEAGYIAHKNLKKDVKDKDISLFYFMYPALEVTKPQTIVTWDCPMTENIQTAKGFIPVDRSYFEGSRILKDKDRLHLWDFPNETRRDGNFMELTWSCKNKSGSYEEISTARLIRRIDYRTVPKTIVYSEKVLGKGLPDGFSFHTAWMHFWFKAGVRSIIYRPKWSYSDINAGNFLLDPAFYREEGVFISQTPQ</sequence>
<dbReference type="EMBL" id="RQGD01000024">
    <property type="protein sequence ID" value="TGL59337.1"/>
    <property type="molecule type" value="Genomic_DNA"/>
</dbReference>
<evidence type="ECO:0000313" key="1">
    <source>
        <dbReference type="EMBL" id="TGL59337.1"/>
    </source>
</evidence>
<dbReference type="OrthoDB" id="334491at2"/>
<comment type="caution">
    <text evidence="1">The sequence shown here is derived from an EMBL/GenBank/DDBJ whole genome shotgun (WGS) entry which is preliminary data.</text>
</comment>
<organism evidence="1 2">
    <name type="scientific">Leptospira ognonensis</name>
    <dbReference type="NCBI Taxonomy" id="2484945"/>
    <lineage>
        <taxon>Bacteria</taxon>
        <taxon>Pseudomonadati</taxon>
        <taxon>Spirochaetota</taxon>
        <taxon>Spirochaetia</taxon>
        <taxon>Leptospirales</taxon>
        <taxon>Leptospiraceae</taxon>
        <taxon>Leptospira</taxon>
    </lineage>
</organism>
<dbReference type="RefSeq" id="WP_135623526.1">
    <property type="nucleotide sequence ID" value="NZ_RQGD01000024.1"/>
</dbReference>